<dbReference type="Pfam" id="PF13604">
    <property type="entry name" value="AAA_30"/>
    <property type="match status" value="1"/>
</dbReference>
<accession>A0A812SGW6</accession>
<evidence type="ECO:0000313" key="3">
    <source>
        <dbReference type="Proteomes" id="UP000604046"/>
    </source>
</evidence>
<dbReference type="SUPFAM" id="SSF52540">
    <property type="entry name" value="P-loop containing nucleoside triphosphate hydrolases"/>
    <property type="match status" value="1"/>
</dbReference>
<evidence type="ECO:0000259" key="1">
    <source>
        <dbReference type="SMART" id="SM00382"/>
    </source>
</evidence>
<organism evidence="2 3">
    <name type="scientific">Symbiodinium natans</name>
    <dbReference type="NCBI Taxonomy" id="878477"/>
    <lineage>
        <taxon>Eukaryota</taxon>
        <taxon>Sar</taxon>
        <taxon>Alveolata</taxon>
        <taxon>Dinophyceae</taxon>
        <taxon>Suessiales</taxon>
        <taxon>Symbiodiniaceae</taxon>
        <taxon>Symbiodinium</taxon>
    </lineage>
</organism>
<keyword evidence="3" id="KW-1185">Reference proteome</keyword>
<dbReference type="SMART" id="SM00382">
    <property type="entry name" value="AAA"/>
    <property type="match status" value="1"/>
</dbReference>
<dbReference type="AlphaFoldDB" id="A0A812SGW6"/>
<gene>
    <name evidence="2" type="ORF">SNAT2548_LOCUS26835</name>
</gene>
<name>A0A812SGW6_9DINO</name>
<dbReference type="EMBL" id="CAJNDS010002445">
    <property type="protein sequence ID" value="CAE7477766.1"/>
    <property type="molecule type" value="Genomic_DNA"/>
</dbReference>
<feature type="domain" description="AAA+ ATPase" evidence="1">
    <location>
        <begin position="624"/>
        <end position="759"/>
    </location>
</feature>
<protein>
    <recommendedName>
        <fullName evidence="1">AAA+ ATPase domain-containing protein</fullName>
    </recommendedName>
</protein>
<proteinExistence type="predicted"/>
<evidence type="ECO:0000313" key="2">
    <source>
        <dbReference type="EMBL" id="CAE7477766.1"/>
    </source>
</evidence>
<dbReference type="InterPro" id="IPR003593">
    <property type="entry name" value="AAA+_ATPase"/>
</dbReference>
<sequence length="885" mass="101025">MSWAQQREAIRIAAEAGVRARTSAAGSETLPLTHHHLRYAMLSRPNGELTRAGQYYYQLIDRPPPSRQYDRNQPLIREGPNDYIMLRGGAKKLLRSLQPNGNYHLTKLGKSFFKDKWVDWVVHVPVIIRGIRRNGRNRDMPYERTKRLPVTDLNVTLPRQSEGLSDAQAARNLKASALAQLGNPEPNDIIWELSDESYYLDATREWTFSQQAMQVVDDRVVVETVLDQPLGALRDVSYQLYCGDEIEQRPDKLCVPRQLAELMRLPLQEVLSDFDAICTKKTWREGITPREIREFCLWRQAAMFYVDCQGRLLDKYEPTVKEQRAVAFTSWNGHAFFYKSAPYRGERKPGETPEFKDWREWEGEVASGLFYTEDLEQVRRELLAEGHCRRVRGGEDCVISAFHEDLDVLQAWMAYMLDKGLATWRDFVHSLDATAHVDQESVAQALQKMEAAWPEGEEHYAKLSVNALIGLCLIYTMRTSNHQFDGSGCQHRELFLDAAGGMHWDHIYVTQLLSNRSCRPVHDFVMASEYVAVSRIRDALATVPSRYLKAVKTDCVVFQDLPKKFQGLVDGLVRERHPDGTPVYRCEEVKGLEGQYRIPRIEAECMCNIDTWKVAEDPVLHCLEGGSLLLTGYPGTGKTHLARQIVTALREEGYKVKIITKTHSSVQNFGMQAETADHWVRSTVRNGYCNIDWLVAEEITQLDTGLWNDVACVSMNRKRELKHSQLLHDLTDGWHHELTENMRSDPGIFDFLRWLRVDEPWEHLVISHAHRITINARDNRRLAAPEAVTIEYTGTGPTTTNMPQTMRVWPGLKLIGVGGRVTKGIYMRVAEVGPEKIVLDGGDSFTHAALLKHTRLRHAITYASAGLPTRHREPARHPQAPLCGS</sequence>
<dbReference type="Proteomes" id="UP000604046">
    <property type="component" value="Unassembled WGS sequence"/>
</dbReference>
<reference evidence="2" key="1">
    <citation type="submission" date="2021-02" db="EMBL/GenBank/DDBJ databases">
        <authorList>
            <person name="Dougan E. K."/>
            <person name="Rhodes N."/>
            <person name="Thang M."/>
            <person name="Chan C."/>
        </authorList>
    </citation>
    <scope>NUCLEOTIDE SEQUENCE</scope>
</reference>
<dbReference type="Gene3D" id="3.40.50.300">
    <property type="entry name" value="P-loop containing nucleotide triphosphate hydrolases"/>
    <property type="match status" value="1"/>
</dbReference>
<dbReference type="InterPro" id="IPR027417">
    <property type="entry name" value="P-loop_NTPase"/>
</dbReference>
<comment type="caution">
    <text evidence="2">The sequence shown here is derived from an EMBL/GenBank/DDBJ whole genome shotgun (WGS) entry which is preliminary data.</text>
</comment>